<gene>
    <name evidence="2" type="ORF">FX988_01801</name>
</gene>
<keyword evidence="3" id="KW-1185">Reference proteome</keyword>
<evidence type="ECO:0000313" key="2">
    <source>
        <dbReference type="EMBL" id="QHJ11567.1"/>
    </source>
</evidence>
<dbReference type="PANTHER" id="PTHR38598">
    <property type="entry name" value="INNER MEMBRANE PROTEIN YJCH"/>
    <property type="match status" value="1"/>
</dbReference>
<keyword evidence="1" id="KW-0812">Transmembrane</keyword>
<dbReference type="Proteomes" id="UP000464524">
    <property type="component" value="Chromosome"/>
</dbReference>
<accession>A0A857JKS0</accession>
<evidence type="ECO:0000256" key="1">
    <source>
        <dbReference type="SAM" id="Phobius"/>
    </source>
</evidence>
<reference evidence="2 3" key="1">
    <citation type="submission" date="2019-12" db="EMBL/GenBank/DDBJ databases">
        <title>Genome sequencing and assembly of endphytes of Porphyra tenera.</title>
        <authorList>
            <person name="Park J.M."/>
            <person name="Shin R."/>
            <person name="Jo S.H."/>
        </authorList>
    </citation>
    <scope>NUCLEOTIDE SEQUENCE [LARGE SCALE GENOMIC DNA]</scope>
    <source>
        <strain evidence="2 3">GPM4</strain>
    </source>
</reference>
<dbReference type="AlphaFoldDB" id="A0A857JKS0"/>
<feature type="transmembrane region" description="Helical" evidence="1">
    <location>
        <begin position="27"/>
        <end position="47"/>
    </location>
</feature>
<dbReference type="PANTHER" id="PTHR38598:SF1">
    <property type="entry name" value="INNER MEMBRANE PROTEIN YJCH"/>
    <property type="match status" value="1"/>
</dbReference>
<proteinExistence type="predicted"/>
<dbReference type="RefSeq" id="WP_160179287.1">
    <property type="nucleotide sequence ID" value="NZ_CP047656.1"/>
</dbReference>
<dbReference type="Pfam" id="PF04341">
    <property type="entry name" value="DUF485"/>
    <property type="match status" value="1"/>
</dbReference>
<dbReference type="OrthoDB" id="5297034at2"/>
<name>A0A857JKS0_9ALTE</name>
<keyword evidence="1" id="KW-0472">Membrane</keyword>
<dbReference type="InterPro" id="IPR052959">
    <property type="entry name" value="Inner_membrane_assoc"/>
</dbReference>
<dbReference type="InterPro" id="IPR007436">
    <property type="entry name" value="DUF485"/>
</dbReference>
<evidence type="ECO:0000313" key="3">
    <source>
        <dbReference type="Proteomes" id="UP000464524"/>
    </source>
</evidence>
<keyword evidence="1" id="KW-1133">Transmembrane helix</keyword>
<dbReference type="GO" id="GO:0005886">
    <property type="term" value="C:plasma membrane"/>
    <property type="evidence" value="ECO:0007669"/>
    <property type="project" value="TreeGrafter"/>
</dbReference>
<sequence>MSKMSLVDISKHPRFIELVKKRQQLRVTMIGLMLTVFMSYLVAWAYFPEWVNTRLPSDSSVTIGIWFSVFVVLVAIFLSAYYAVVAGKTLDGLNAQLIKEVEHDA</sequence>
<protein>
    <submittedName>
        <fullName evidence="2">Inner membrane protein YjcH</fullName>
    </submittedName>
</protein>
<dbReference type="KEGG" id="pmes:FX988_01801"/>
<dbReference type="EMBL" id="CP047656">
    <property type="protein sequence ID" value="QHJ11567.1"/>
    <property type="molecule type" value="Genomic_DNA"/>
</dbReference>
<organism evidence="2 3">
    <name type="scientific">Paraglaciecola mesophila</name>
    <dbReference type="NCBI Taxonomy" id="197222"/>
    <lineage>
        <taxon>Bacteria</taxon>
        <taxon>Pseudomonadati</taxon>
        <taxon>Pseudomonadota</taxon>
        <taxon>Gammaproteobacteria</taxon>
        <taxon>Alteromonadales</taxon>
        <taxon>Alteromonadaceae</taxon>
        <taxon>Paraglaciecola</taxon>
    </lineage>
</organism>
<feature type="transmembrane region" description="Helical" evidence="1">
    <location>
        <begin position="63"/>
        <end position="84"/>
    </location>
</feature>